<keyword evidence="3" id="KW-1185">Reference proteome</keyword>
<accession>A0ABY3CH08</accession>
<evidence type="ECO:0000256" key="1">
    <source>
        <dbReference type="SAM" id="MobiDB-lite"/>
    </source>
</evidence>
<feature type="region of interest" description="Disordered" evidence="1">
    <location>
        <begin position="113"/>
        <end position="132"/>
    </location>
</feature>
<reference evidence="2 3" key="1">
    <citation type="journal article" date="2019" name="Antonie Van Leeuwenhoek">
        <title>Description of 'Ca. Methylobacter oryzae' KRF1, a novel species from the environmentally important Methylobacter clade 2.</title>
        <authorList>
            <person name="Khatri K."/>
            <person name="Mohite J.A."/>
            <person name="Pandit P.S."/>
            <person name="Bahulikar R."/>
            <person name="Rahalkar M.C."/>
        </authorList>
    </citation>
    <scope>NUCLEOTIDE SEQUENCE [LARGE SCALE GENOMIC DNA]</scope>
    <source>
        <strain evidence="2 3">KRF1</strain>
    </source>
</reference>
<name>A0ABY3CH08_9GAMM</name>
<dbReference type="EMBL" id="RYFG02000008">
    <property type="protein sequence ID" value="TRX03257.1"/>
    <property type="molecule type" value="Genomic_DNA"/>
</dbReference>
<sequence length="141" mass="15880">MAPTRRFVKKEVSLSIHYDKFKVFRNAGHACIAEPDTQCQPYRLFKFGPGEFVLRRGKRDLIHPPALIFRSFPDMGRNTHRAQVRPPDDGKCGRFRQPELALCGEQSDRQTFRGFTGAAGSGSSKNPGRSNRLQAANLIYG</sequence>
<feature type="compositionally biased region" description="Polar residues" evidence="1">
    <location>
        <begin position="121"/>
        <end position="132"/>
    </location>
</feature>
<organism evidence="2 3">
    <name type="scientific">Candidatus Methylobacter oryzae</name>
    <dbReference type="NCBI Taxonomy" id="2497749"/>
    <lineage>
        <taxon>Bacteria</taxon>
        <taxon>Pseudomonadati</taxon>
        <taxon>Pseudomonadota</taxon>
        <taxon>Gammaproteobacteria</taxon>
        <taxon>Methylococcales</taxon>
        <taxon>Methylococcaceae</taxon>
        <taxon>Methylobacter</taxon>
    </lineage>
</organism>
<proteinExistence type="predicted"/>
<gene>
    <name evidence="2" type="ORF">EKO24_000875</name>
</gene>
<evidence type="ECO:0000313" key="2">
    <source>
        <dbReference type="EMBL" id="TRX03257.1"/>
    </source>
</evidence>
<protein>
    <submittedName>
        <fullName evidence="2">Uncharacterized protein</fullName>
    </submittedName>
</protein>
<dbReference type="Proteomes" id="UP000733744">
    <property type="component" value="Unassembled WGS sequence"/>
</dbReference>
<dbReference type="RefSeq" id="WP_127029473.1">
    <property type="nucleotide sequence ID" value="NZ_RYFG02000008.1"/>
</dbReference>
<comment type="caution">
    <text evidence="2">The sequence shown here is derived from an EMBL/GenBank/DDBJ whole genome shotgun (WGS) entry which is preliminary data.</text>
</comment>
<evidence type="ECO:0000313" key="3">
    <source>
        <dbReference type="Proteomes" id="UP000733744"/>
    </source>
</evidence>